<dbReference type="EMBL" id="SRLO01004440">
    <property type="protein sequence ID" value="TNN30483.1"/>
    <property type="molecule type" value="Genomic_DNA"/>
</dbReference>
<proteinExistence type="predicted"/>
<dbReference type="Proteomes" id="UP000314294">
    <property type="component" value="Unassembled WGS sequence"/>
</dbReference>
<evidence type="ECO:0000313" key="1">
    <source>
        <dbReference type="EMBL" id="TNN30483.1"/>
    </source>
</evidence>
<organism evidence="1 2">
    <name type="scientific">Liparis tanakae</name>
    <name type="common">Tanaka's snailfish</name>
    <dbReference type="NCBI Taxonomy" id="230148"/>
    <lineage>
        <taxon>Eukaryota</taxon>
        <taxon>Metazoa</taxon>
        <taxon>Chordata</taxon>
        <taxon>Craniata</taxon>
        <taxon>Vertebrata</taxon>
        <taxon>Euteleostomi</taxon>
        <taxon>Actinopterygii</taxon>
        <taxon>Neopterygii</taxon>
        <taxon>Teleostei</taxon>
        <taxon>Neoteleostei</taxon>
        <taxon>Acanthomorphata</taxon>
        <taxon>Eupercaria</taxon>
        <taxon>Perciformes</taxon>
        <taxon>Cottioidei</taxon>
        <taxon>Cottales</taxon>
        <taxon>Liparidae</taxon>
        <taxon>Liparis</taxon>
    </lineage>
</organism>
<comment type="caution">
    <text evidence="1">The sequence shown here is derived from an EMBL/GenBank/DDBJ whole genome shotgun (WGS) entry which is preliminary data.</text>
</comment>
<name>A0A4Z2ENW1_9TELE</name>
<dbReference type="AlphaFoldDB" id="A0A4Z2ENW1"/>
<reference evidence="1 2" key="1">
    <citation type="submission" date="2019-03" db="EMBL/GenBank/DDBJ databases">
        <title>First draft genome of Liparis tanakae, snailfish: a comprehensive survey of snailfish specific genes.</title>
        <authorList>
            <person name="Kim W."/>
            <person name="Song I."/>
            <person name="Jeong J.-H."/>
            <person name="Kim D."/>
            <person name="Kim S."/>
            <person name="Ryu S."/>
            <person name="Song J.Y."/>
            <person name="Lee S.K."/>
        </authorList>
    </citation>
    <scope>NUCLEOTIDE SEQUENCE [LARGE SCALE GENOMIC DNA]</scope>
    <source>
        <tissue evidence="1">Muscle</tissue>
    </source>
</reference>
<accession>A0A4Z2ENW1</accession>
<gene>
    <name evidence="1" type="ORF">EYF80_059363</name>
</gene>
<evidence type="ECO:0000313" key="2">
    <source>
        <dbReference type="Proteomes" id="UP000314294"/>
    </source>
</evidence>
<protein>
    <submittedName>
        <fullName evidence="1">Uncharacterized protein</fullName>
    </submittedName>
</protein>
<keyword evidence="2" id="KW-1185">Reference proteome</keyword>
<sequence>MKPEPSGVLANDIVPHVNDIVPYFNDIVPYFNDIVPHVNDIGLLVESGTVVVQPDAPQRSALDLVSYGSSVLSTLGS</sequence>